<name>A0A0F9FR89_9ZZZZ</name>
<reference evidence="2" key="1">
    <citation type="journal article" date="2015" name="Nature">
        <title>Complex archaea that bridge the gap between prokaryotes and eukaryotes.</title>
        <authorList>
            <person name="Spang A."/>
            <person name="Saw J.H."/>
            <person name="Jorgensen S.L."/>
            <person name="Zaremba-Niedzwiedzka K."/>
            <person name="Martijn J."/>
            <person name="Lind A.E."/>
            <person name="van Eijk R."/>
            <person name="Schleper C."/>
            <person name="Guy L."/>
            <person name="Ettema T.J."/>
        </authorList>
    </citation>
    <scope>NUCLEOTIDE SEQUENCE</scope>
</reference>
<sequence length="50" mass="5809">MAKKPNKKPKKKPTRKPPEIEYVSSKGLPVRVIQRLADKINEIINRLNDK</sequence>
<dbReference type="EMBL" id="LAZR01012600">
    <property type="protein sequence ID" value="KKM25976.1"/>
    <property type="molecule type" value="Genomic_DNA"/>
</dbReference>
<dbReference type="EMBL" id="LAZR01020397">
    <property type="protein sequence ID" value="KKL89034.1"/>
    <property type="molecule type" value="Genomic_DNA"/>
</dbReference>
<dbReference type="AlphaFoldDB" id="A0A0F9FR89"/>
<feature type="region of interest" description="Disordered" evidence="1">
    <location>
        <begin position="1"/>
        <end position="20"/>
    </location>
</feature>
<gene>
    <name evidence="3" type="ORF">LCGC14_1589570</name>
    <name evidence="2" type="ORF">LCGC14_1918730</name>
</gene>
<comment type="caution">
    <text evidence="2">The sequence shown here is derived from an EMBL/GenBank/DDBJ whole genome shotgun (WGS) entry which is preliminary data.</text>
</comment>
<proteinExistence type="predicted"/>
<feature type="compositionally biased region" description="Basic residues" evidence="1">
    <location>
        <begin position="1"/>
        <end position="15"/>
    </location>
</feature>
<organism evidence="2">
    <name type="scientific">marine sediment metagenome</name>
    <dbReference type="NCBI Taxonomy" id="412755"/>
    <lineage>
        <taxon>unclassified sequences</taxon>
        <taxon>metagenomes</taxon>
        <taxon>ecological metagenomes</taxon>
    </lineage>
</organism>
<evidence type="ECO:0000313" key="3">
    <source>
        <dbReference type="EMBL" id="KKM25976.1"/>
    </source>
</evidence>
<evidence type="ECO:0000313" key="2">
    <source>
        <dbReference type="EMBL" id="KKL89034.1"/>
    </source>
</evidence>
<accession>A0A0F9FR89</accession>
<protein>
    <submittedName>
        <fullName evidence="2">Uncharacterized protein</fullName>
    </submittedName>
</protein>
<evidence type="ECO:0000256" key="1">
    <source>
        <dbReference type="SAM" id="MobiDB-lite"/>
    </source>
</evidence>